<evidence type="ECO:0000313" key="1">
    <source>
        <dbReference type="EMBL" id="SDJ36343.1"/>
    </source>
</evidence>
<name>A0A7Z7BJ47_9BURK</name>
<dbReference type="Proteomes" id="UP000198900">
    <property type="component" value="Unassembled WGS sequence"/>
</dbReference>
<sequence>MLRNDVPALMFYIRLNVYIRVWMRFTFFSRDTGHIIGQALRTSAIADEGGIMLTSQNSSTESSVVLDPNHLIFDHGQVEPDERSVTSGFDEVWLGWVRFVPRVC</sequence>
<accession>A0A7Z7BJ47</accession>
<comment type="caution">
    <text evidence="1">The sequence shown here is derived from an EMBL/GenBank/DDBJ whole genome shotgun (WGS) entry which is preliminary data.</text>
</comment>
<reference evidence="1" key="1">
    <citation type="submission" date="2016-10" db="EMBL/GenBank/DDBJ databases">
        <authorList>
            <person name="Varghese N."/>
            <person name="Submissions S."/>
        </authorList>
    </citation>
    <scope>NUCLEOTIDE SEQUENCE [LARGE SCALE GENOMIC DNA]</scope>
    <source>
        <strain evidence="1">YR281</strain>
    </source>
</reference>
<gene>
    <name evidence="1" type="ORF">SAMN04487926_14525</name>
</gene>
<dbReference type="RefSeq" id="WP_091790091.1">
    <property type="nucleotide sequence ID" value="NZ_FNDI01000045.1"/>
</dbReference>
<keyword evidence="2" id="KW-1185">Reference proteome</keyword>
<dbReference type="EMBL" id="FNDI01000045">
    <property type="protein sequence ID" value="SDJ36343.1"/>
    <property type="molecule type" value="Genomic_DNA"/>
</dbReference>
<evidence type="ECO:0000313" key="2">
    <source>
        <dbReference type="Proteomes" id="UP000198900"/>
    </source>
</evidence>
<dbReference type="AlphaFoldDB" id="A0A7Z7BJ47"/>
<proteinExistence type="predicted"/>
<organism evidence="1 2">
    <name type="scientific">Paraburkholderia steynii</name>
    <dbReference type="NCBI Taxonomy" id="1245441"/>
    <lineage>
        <taxon>Bacteria</taxon>
        <taxon>Pseudomonadati</taxon>
        <taxon>Pseudomonadota</taxon>
        <taxon>Betaproteobacteria</taxon>
        <taxon>Burkholderiales</taxon>
        <taxon>Burkholderiaceae</taxon>
        <taxon>Paraburkholderia</taxon>
    </lineage>
</organism>
<protein>
    <submittedName>
        <fullName evidence="1">Uncharacterized protein</fullName>
    </submittedName>
</protein>